<dbReference type="AlphaFoldDB" id="A0A0A9B4B0"/>
<name>A0A0A9B4B0_ARUDO</name>
<feature type="region of interest" description="Disordered" evidence="1">
    <location>
        <begin position="1"/>
        <end position="21"/>
    </location>
</feature>
<feature type="compositionally biased region" description="Basic residues" evidence="1">
    <location>
        <begin position="1"/>
        <end position="11"/>
    </location>
</feature>
<dbReference type="EMBL" id="GBRH01241885">
    <property type="protein sequence ID" value="JAD56010.1"/>
    <property type="molecule type" value="Transcribed_RNA"/>
</dbReference>
<accession>A0A0A9B4B0</accession>
<sequence>MGRVRSSHRSRPFGSDQHPPR</sequence>
<protein>
    <submittedName>
        <fullName evidence="2">Uncharacterized protein</fullName>
    </submittedName>
</protein>
<evidence type="ECO:0000256" key="1">
    <source>
        <dbReference type="SAM" id="MobiDB-lite"/>
    </source>
</evidence>
<organism evidence="2">
    <name type="scientific">Arundo donax</name>
    <name type="common">Giant reed</name>
    <name type="synonym">Donax arundinaceus</name>
    <dbReference type="NCBI Taxonomy" id="35708"/>
    <lineage>
        <taxon>Eukaryota</taxon>
        <taxon>Viridiplantae</taxon>
        <taxon>Streptophyta</taxon>
        <taxon>Embryophyta</taxon>
        <taxon>Tracheophyta</taxon>
        <taxon>Spermatophyta</taxon>
        <taxon>Magnoliopsida</taxon>
        <taxon>Liliopsida</taxon>
        <taxon>Poales</taxon>
        <taxon>Poaceae</taxon>
        <taxon>PACMAD clade</taxon>
        <taxon>Arundinoideae</taxon>
        <taxon>Arundineae</taxon>
        <taxon>Arundo</taxon>
    </lineage>
</organism>
<reference evidence="2" key="1">
    <citation type="submission" date="2014-09" db="EMBL/GenBank/DDBJ databases">
        <authorList>
            <person name="Magalhaes I.L.F."/>
            <person name="Oliveira U."/>
            <person name="Santos F.R."/>
            <person name="Vidigal T.H.D.A."/>
            <person name="Brescovit A.D."/>
            <person name="Santos A.J."/>
        </authorList>
    </citation>
    <scope>NUCLEOTIDE SEQUENCE</scope>
    <source>
        <tissue evidence="2">Shoot tissue taken approximately 20 cm above the soil surface</tissue>
    </source>
</reference>
<evidence type="ECO:0000313" key="2">
    <source>
        <dbReference type="EMBL" id="JAD56010.1"/>
    </source>
</evidence>
<proteinExistence type="predicted"/>
<reference evidence="2" key="2">
    <citation type="journal article" date="2015" name="Data Brief">
        <title>Shoot transcriptome of the giant reed, Arundo donax.</title>
        <authorList>
            <person name="Barrero R.A."/>
            <person name="Guerrero F.D."/>
            <person name="Moolhuijzen P."/>
            <person name="Goolsby J.A."/>
            <person name="Tidwell J."/>
            <person name="Bellgard S.E."/>
            <person name="Bellgard M.I."/>
        </authorList>
    </citation>
    <scope>NUCLEOTIDE SEQUENCE</scope>
    <source>
        <tissue evidence="2">Shoot tissue taken approximately 20 cm above the soil surface</tissue>
    </source>
</reference>